<accession>A0ABS3T4H8</accession>
<keyword evidence="3" id="KW-1185">Reference proteome</keyword>
<sequence length="71" mass="7981">MQFTNEVHWQINDFVVAAFLLITTVLVVEFITRIVNHKKLKILLLALVVLGLILFWAELAVGIFNSPMAGS</sequence>
<feature type="transmembrane region" description="Helical" evidence="1">
    <location>
        <begin position="42"/>
        <end position="64"/>
    </location>
</feature>
<reference evidence="2 3" key="1">
    <citation type="submission" date="2021-03" db="EMBL/GenBank/DDBJ databases">
        <title>Winogradskyella sp. nov., isolated from costal sediment.</title>
        <authorList>
            <person name="Gao C."/>
        </authorList>
    </citation>
    <scope>NUCLEOTIDE SEQUENCE [LARGE SCALE GENOMIC DNA]</scope>
    <source>
        <strain evidence="2 3">DF17</strain>
    </source>
</reference>
<dbReference type="Proteomes" id="UP000676776">
    <property type="component" value="Unassembled WGS sequence"/>
</dbReference>
<keyword evidence="1" id="KW-1133">Transmembrane helix</keyword>
<dbReference type="EMBL" id="JAGEVF010000011">
    <property type="protein sequence ID" value="MBO3117663.1"/>
    <property type="molecule type" value="Genomic_DNA"/>
</dbReference>
<feature type="transmembrane region" description="Helical" evidence="1">
    <location>
        <begin position="14"/>
        <end position="35"/>
    </location>
</feature>
<keyword evidence="1" id="KW-0812">Transmembrane</keyword>
<organism evidence="2 3">
    <name type="scientific">Winogradskyella pelagia</name>
    <dbReference type="NCBI Taxonomy" id="2819984"/>
    <lineage>
        <taxon>Bacteria</taxon>
        <taxon>Pseudomonadati</taxon>
        <taxon>Bacteroidota</taxon>
        <taxon>Flavobacteriia</taxon>
        <taxon>Flavobacteriales</taxon>
        <taxon>Flavobacteriaceae</taxon>
        <taxon>Winogradskyella</taxon>
    </lineage>
</organism>
<evidence type="ECO:0000313" key="3">
    <source>
        <dbReference type="Proteomes" id="UP000676776"/>
    </source>
</evidence>
<evidence type="ECO:0000256" key="1">
    <source>
        <dbReference type="SAM" id="Phobius"/>
    </source>
</evidence>
<proteinExistence type="predicted"/>
<protein>
    <recommendedName>
        <fullName evidence="4">DUF2759 domain-containing protein</fullName>
    </recommendedName>
</protein>
<evidence type="ECO:0000313" key="2">
    <source>
        <dbReference type="EMBL" id="MBO3117663.1"/>
    </source>
</evidence>
<name>A0ABS3T4H8_9FLAO</name>
<evidence type="ECO:0008006" key="4">
    <source>
        <dbReference type="Google" id="ProtNLM"/>
    </source>
</evidence>
<comment type="caution">
    <text evidence="2">The sequence shown here is derived from an EMBL/GenBank/DDBJ whole genome shotgun (WGS) entry which is preliminary data.</text>
</comment>
<gene>
    <name evidence="2" type="ORF">J4050_12975</name>
</gene>
<keyword evidence="1" id="KW-0472">Membrane</keyword>